<evidence type="ECO:0000313" key="2">
    <source>
        <dbReference type="EMBL" id="PWY86979.1"/>
    </source>
</evidence>
<sequence length="474" mass="52755">MADISPFFTSPIAIMQEPRPDASGYLLGRVPVSSQPSPTRSPCSKKEERSAPAIFKRTDSRDPDAFHIFPMEVDKDVAMKTQPPASKATRGTVPGKEGIEIHAAPENTPNTPVFKNRHNDSATTCGKNSRDVASPKLENRAPDLLHERSVTEQNCPGSSNSQTSWKPPKPPKPLFLSDVDSTRCISRENVSPSLVLESPERKLDHIWPRSGSPFSAPPGCTRSRIHMTNRSILLQGMNYDIRKTQRKPWTNPRLGHWRCLPRSQPEQSPRSCFPKDDASRPFPMAFSPVDRSPLRQDFKIGRPRSANVHFQEIDDVFSTHPQEENSKGKALSDCFQKWGSRSVSQERGLITLSLVRKRSMQQPLSKFKYSFHLEVNRSIDSAAVASKEAQRWNPAGPNCDTARLLQVDLIAPMILLQILARLSMALRSLMSSEAAATVAKLVQFLSRLVIVPLLYILEKTGISIAIQAGKADTV</sequence>
<proteinExistence type="predicted"/>
<keyword evidence="3" id="KW-1185">Reference proteome</keyword>
<dbReference type="RefSeq" id="XP_025401211.1">
    <property type="nucleotide sequence ID" value="XM_025538676.1"/>
</dbReference>
<reference evidence="2 3" key="1">
    <citation type="submission" date="2016-12" db="EMBL/GenBank/DDBJ databases">
        <title>The genomes of Aspergillus section Nigri reveals drivers in fungal speciation.</title>
        <authorList>
            <consortium name="DOE Joint Genome Institute"/>
            <person name="Vesth T.C."/>
            <person name="Nybo J."/>
            <person name="Theobald S."/>
            <person name="Brandl J."/>
            <person name="Frisvad J.C."/>
            <person name="Nielsen K.F."/>
            <person name="Lyhne E.K."/>
            <person name="Kogle M.E."/>
            <person name="Kuo A."/>
            <person name="Riley R."/>
            <person name="Clum A."/>
            <person name="Nolan M."/>
            <person name="Lipzen A."/>
            <person name="Salamov A."/>
            <person name="Henrissat B."/>
            <person name="Wiebenga A."/>
            <person name="De Vries R.P."/>
            <person name="Grigoriev I.V."/>
            <person name="Mortensen U.H."/>
            <person name="Andersen M.R."/>
            <person name="Baker S.E."/>
        </authorList>
    </citation>
    <scope>NUCLEOTIDE SEQUENCE [LARGE SCALE GENOMIC DNA]</scope>
    <source>
        <strain evidence="2 3">CBS 117.55</strain>
    </source>
</reference>
<dbReference type="AlphaFoldDB" id="A0A317WKZ6"/>
<protein>
    <submittedName>
        <fullName evidence="2">Uncharacterized protein</fullName>
    </submittedName>
</protein>
<gene>
    <name evidence="2" type="ORF">BO70DRAFT_215069</name>
</gene>
<accession>A0A317WKZ6</accession>
<name>A0A317WKZ6_9EURO</name>
<feature type="region of interest" description="Disordered" evidence="1">
    <location>
        <begin position="102"/>
        <end position="177"/>
    </location>
</feature>
<evidence type="ECO:0000313" key="3">
    <source>
        <dbReference type="Proteomes" id="UP000247233"/>
    </source>
</evidence>
<comment type="caution">
    <text evidence="2">The sequence shown here is derived from an EMBL/GenBank/DDBJ whole genome shotgun (WGS) entry which is preliminary data.</text>
</comment>
<dbReference type="OrthoDB" id="4411341at2759"/>
<feature type="region of interest" description="Disordered" evidence="1">
    <location>
        <begin position="19"/>
        <end position="65"/>
    </location>
</feature>
<dbReference type="EMBL" id="MSFL01000007">
    <property type="protein sequence ID" value="PWY86979.1"/>
    <property type="molecule type" value="Genomic_DNA"/>
</dbReference>
<dbReference type="GeneID" id="37060913"/>
<dbReference type="VEuPathDB" id="FungiDB:BO70DRAFT_215069"/>
<organism evidence="2 3">
    <name type="scientific">Aspergillus heteromorphus CBS 117.55</name>
    <dbReference type="NCBI Taxonomy" id="1448321"/>
    <lineage>
        <taxon>Eukaryota</taxon>
        <taxon>Fungi</taxon>
        <taxon>Dikarya</taxon>
        <taxon>Ascomycota</taxon>
        <taxon>Pezizomycotina</taxon>
        <taxon>Eurotiomycetes</taxon>
        <taxon>Eurotiomycetidae</taxon>
        <taxon>Eurotiales</taxon>
        <taxon>Aspergillaceae</taxon>
        <taxon>Aspergillus</taxon>
        <taxon>Aspergillus subgen. Circumdati</taxon>
    </lineage>
</organism>
<dbReference type="Proteomes" id="UP000247233">
    <property type="component" value="Unassembled WGS sequence"/>
</dbReference>
<feature type="compositionally biased region" description="Polar residues" evidence="1">
    <location>
        <begin position="32"/>
        <end position="42"/>
    </location>
</feature>
<feature type="compositionally biased region" description="Polar residues" evidence="1">
    <location>
        <begin position="151"/>
        <end position="165"/>
    </location>
</feature>
<feature type="compositionally biased region" description="Basic and acidic residues" evidence="1">
    <location>
        <begin position="44"/>
        <end position="65"/>
    </location>
</feature>
<feature type="compositionally biased region" description="Basic and acidic residues" evidence="1">
    <location>
        <begin position="137"/>
        <end position="150"/>
    </location>
</feature>
<evidence type="ECO:0000256" key="1">
    <source>
        <dbReference type="SAM" id="MobiDB-lite"/>
    </source>
</evidence>